<reference evidence="1" key="1">
    <citation type="journal article" date="1998" name="Int. J. Syst. Bacteriol. 48 Pt">
        <title>Thermococcus guaymasensis sp. nov. and Thermococcus aggregans sp. nov., two novel thermophilic archaea isolated from the Guaymas Basin hydrothermal vent site.</title>
        <authorList>
            <person name="Canganella F."/>
            <person name="Jones W.J."/>
            <person name="Gambacorta A."/>
            <person name="Antranikian G."/>
        </authorList>
    </citation>
    <scope>NUCLEOTIDE SEQUENCE</scope>
    <source>
        <strain evidence="1">TY</strain>
    </source>
</reference>
<gene>
    <name evidence="1" type="ORF">NF865_03285</name>
</gene>
<accession>A0A9E7MYG5</accession>
<proteinExistence type="predicted"/>
<dbReference type="Proteomes" id="UP001055732">
    <property type="component" value="Chromosome"/>
</dbReference>
<dbReference type="KEGG" id="tagg:NF865_03285"/>
<evidence type="ECO:0000313" key="2">
    <source>
        <dbReference type="Proteomes" id="UP001055732"/>
    </source>
</evidence>
<dbReference type="EMBL" id="CP099582">
    <property type="protein sequence ID" value="USS41233.1"/>
    <property type="molecule type" value="Genomic_DNA"/>
</dbReference>
<dbReference type="RefSeq" id="WP_253305174.1">
    <property type="nucleotide sequence ID" value="NZ_CP099582.1"/>
</dbReference>
<name>A0A9E7MYG5_THEAG</name>
<evidence type="ECO:0000313" key="1">
    <source>
        <dbReference type="EMBL" id="USS41233.1"/>
    </source>
</evidence>
<protein>
    <submittedName>
        <fullName evidence="1">Uncharacterized protein</fullName>
    </submittedName>
</protein>
<reference evidence="1" key="2">
    <citation type="submission" date="2022-06" db="EMBL/GenBank/DDBJ databases">
        <authorList>
            <person name="Park Y.-J."/>
        </authorList>
    </citation>
    <scope>NUCLEOTIDE SEQUENCE</scope>
    <source>
        <strain evidence="1">TY</strain>
    </source>
</reference>
<sequence length="108" mass="12947">MGFKAVKEFSTRDNTRVDLALLREDERILAVEFENSYKWIKQRILYNAIKVHRDGFSRLWVVYPFNNEPLQNSWVESFIEELGVEVEVVHPKEVEEKVRNFLASLMWE</sequence>
<keyword evidence="2" id="KW-1185">Reference proteome</keyword>
<organism evidence="1 2">
    <name type="scientific">Thermococcus aggregans</name>
    <dbReference type="NCBI Taxonomy" id="110163"/>
    <lineage>
        <taxon>Archaea</taxon>
        <taxon>Methanobacteriati</taxon>
        <taxon>Methanobacteriota</taxon>
        <taxon>Thermococci</taxon>
        <taxon>Thermococcales</taxon>
        <taxon>Thermococcaceae</taxon>
        <taxon>Thermococcus</taxon>
    </lineage>
</organism>
<dbReference type="AlphaFoldDB" id="A0A9E7MYG5"/>